<keyword evidence="5" id="KW-1185">Reference proteome</keyword>
<dbReference type="Gene3D" id="3.40.50.720">
    <property type="entry name" value="NAD(P)-binding Rossmann-like Domain"/>
    <property type="match status" value="1"/>
</dbReference>
<dbReference type="AlphaFoldDB" id="A0A2N3N7E2"/>
<organism evidence="4 5">
    <name type="scientific">Lomentospora prolificans</name>
    <dbReference type="NCBI Taxonomy" id="41688"/>
    <lineage>
        <taxon>Eukaryota</taxon>
        <taxon>Fungi</taxon>
        <taxon>Dikarya</taxon>
        <taxon>Ascomycota</taxon>
        <taxon>Pezizomycotina</taxon>
        <taxon>Sordariomycetes</taxon>
        <taxon>Hypocreomycetidae</taxon>
        <taxon>Microascales</taxon>
        <taxon>Microascaceae</taxon>
        <taxon>Lomentospora</taxon>
    </lineage>
</organism>
<dbReference type="InterPro" id="IPR057326">
    <property type="entry name" value="KR_dom"/>
</dbReference>
<dbReference type="GO" id="GO:0016491">
    <property type="term" value="F:oxidoreductase activity"/>
    <property type="evidence" value="ECO:0007669"/>
    <property type="project" value="UniProtKB-KW"/>
</dbReference>
<dbReference type="VEuPathDB" id="FungiDB:jhhlp_005268"/>
<evidence type="ECO:0000259" key="3">
    <source>
        <dbReference type="SMART" id="SM00822"/>
    </source>
</evidence>
<keyword evidence="2" id="KW-0560">Oxidoreductase</keyword>
<gene>
    <name evidence="4" type="ORF">jhhlp_005268</name>
</gene>
<dbReference type="InParanoid" id="A0A2N3N7E2"/>
<dbReference type="InterPro" id="IPR036291">
    <property type="entry name" value="NAD(P)-bd_dom_sf"/>
</dbReference>
<reference evidence="4 5" key="1">
    <citation type="journal article" date="2017" name="G3 (Bethesda)">
        <title>First Draft Genome Sequence of the Pathogenic Fungus Lomentospora prolificans (Formerly Scedosporium prolificans).</title>
        <authorList>
            <person name="Luo R."/>
            <person name="Zimin A."/>
            <person name="Workman R."/>
            <person name="Fan Y."/>
            <person name="Pertea G."/>
            <person name="Grossman N."/>
            <person name="Wear M.P."/>
            <person name="Jia B."/>
            <person name="Miller H."/>
            <person name="Casadevall A."/>
            <person name="Timp W."/>
            <person name="Zhang S.X."/>
            <person name="Salzberg S.L."/>
        </authorList>
    </citation>
    <scope>NUCLEOTIDE SEQUENCE [LARGE SCALE GENOMIC DNA]</scope>
    <source>
        <strain evidence="4 5">JHH-5317</strain>
    </source>
</reference>
<protein>
    <recommendedName>
        <fullName evidence="3">Ketoreductase domain-containing protein</fullName>
    </recommendedName>
</protein>
<dbReference type="PANTHER" id="PTHR43658:SF8">
    <property type="entry name" value="17-BETA-HYDROXYSTEROID DEHYDROGENASE 14-RELATED"/>
    <property type="match status" value="1"/>
</dbReference>
<name>A0A2N3N7E2_9PEZI</name>
<feature type="domain" description="Ketoreductase" evidence="3">
    <location>
        <begin position="19"/>
        <end position="211"/>
    </location>
</feature>
<accession>A0A2N3N7E2</accession>
<comment type="caution">
    <text evidence="4">The sequence shown here is derived from an EMBL/GenBank/DDBJ whole genome shotgun (WGS) entry which is preliminary data.</text>
</comment>
<dbReference type="InterPro" id="IPR020904">
    <property type="entry name" value="Sc_DH/Rdtase_CS"/>
</dbReference>
<evidence type="ECO:0000256" key="2">
    <source>
        <dbReference type="ARBA" id="ARBA00023002"/>
    </source>
</evidence>
<dbReference type="PRINTS" id="PR00081">
    <property type="entry name" value="GDHRDH"/>
</dbReference>
<dbReference type="OrthoDB" id="3819888at2759"/>
<dbReference type="Proteomes" id="UP000233524">
    <property type="component" value="Unassembled WGS sequence"/>
</dbReference>
<dbReference type="STRING" id="41688.A0A2N3N7E2"/>
<dbReference type="Pfam" id="PF00106">
    <property type="entry name" value="adh_short"/>
    <property type="match status" value="1"/>
</dbReference>
<evidence type="ECO:0000313" key="4">
    <source>
        <dbReference type="EMBL" id="PKS08324.1"/>
    </source>
</evidence>
<dbReference type="InterPro" id="IPR002347">
    <property type="entry name" value="SDR_fam"/>
</dbReference>
<dbReference type="EMBL" id="NLAX01000697">
    <property type="protein sequence ID" value="PKS08324.1"/>
    <property type="molecule type" value="Genomic_DNA"/>
</dbReference>
<keyword evidence="1" id="KW-0521">NADP</keyword>
<dbReference type="PANTHER" id="PTHR43658">
    <property type="entry name" value="SHORT-CHAIN DEHYDROGENASE/REDUCTASE"/>
    <property type="match status" value="1"/>
</dbReference>
<sequence length="274" mass="29040">MDRLALRRPNSFKMKIEGRTFVVTGGASGLGRATVDMIVKNGGNAAILDLNEGLGNNAASELGSSVRFFLCDVTESDSIAKAVEGTVAWVKQSEKPLGGIIPAAGVGNPATILNRHGDPFSLDHFDFVMNINVRGTVDTVRQFLQHLAKVDPSGPDNERGVVILVSSVAAFEGQKGQVAYGASKGAVMSMALPMARDLSRYGIRVIAIAPGVFSSPMEGAMSEKVRAQLHRSAEFPGRPGLAPEFAQLVKHSIENIMLNGTVVRLDGAMRLGKL</sequence>
<dbReference type="SMART" id="SM00822">
    <property type="entry name" value="PKS_KR"/>
    <property type="match status" value="1"/>
</dbReference>
<dbReference type="SUPFAM" id="SSF51735">
    <property type="entry name" value="NAD(P)-binding Rossmann-fold domains"/>
    <property type="match status" value="1"/>
</dbReference>
<proteinExistence type="predicted"/>
<evidence type="ECO:0000256" key="1">
    <source>
        <dbReference type="ARBA" id="ARBA00022857"/>
    </source>
</evidence>
<evidence type="ECO:0000313" key="5">
    <source>
        <dbReference type="Proteomes" id="UP000233524"/>
    </source>
</evidence>
<dbReference type="PROSITE" id="PS00061">
    <property type="entry name" value="ADH_SHORT"/>
    <property type="match status" value="1"/>
</dbReference>